<dbReference type="Proteomes" id="UP000445582">
    <property type="component" value="Unassembled WGS sequence"/>
</dbReference>
<protein>
    <submittedName>
        <fullName evidence="2">Uncharacterized protein</fullName>
    </submittedName>
</protein>
<evidence type="ECO:0000313" key="3">
    <source>
        <dbReference type="Proteomes" id="UP000445582"/>
    </source>
</evidence>
<accession>A0A844YFM1</accession>
<evidence type="ECO:0000313" key="2">
    <source>
        <dbReference type="EMBL" id="MXO63976.1"/>
    </source>
</evidence>
<reference evidence="2 3" key="1">
    <citation type="submission" date="2019-12" db="EMBL/GenBank/DDBJ databases">
        <title>Genomic-based taxomic classification of the family Erythrobacteraceae.</title>
        <authorList>
            <person name="Xu L."/>
        </authorList>
    </citation>
    <scope>NUCLEOTIDE SEQUENCE [LARGE SCALE GENOMIC DNA]</scope>
    <source>
        <strain evidence="2 3">MCCC 1A09965</strain>
    </source>
</reference>
<dbReference type="EMBL" id="WTYN01000005">
    <property type="protein sequence ID" value="MXO63976.1"/>
    <property type="molecule type" value="Genomic_DNA"/>
</dbReference>
<gene>
    <name evidence="2" type="ORF">GRI48_13275</name>
</gene>
<dbReference type="RefSeq" id="WP_160677254.1">
    <property type="nucleotide sequence ID" value="NZ_WTYN01000005.1"/>
</dbReference>
<evidence type="ECO:0000256" key="1">
    <source>
        <dbReference type="SAM" id="MobiDB-lite"/>
    </source>
</evidence>
<comment type="caution">
    <text evidence="2">The sequence shown here is derived from an EMBL/GenBank/DDBJ whole genome shotgun (WGS) entry which is preliminary data.</text>
</comment>
<proteinExistence type="predicted"/>
<keyword evidence="3" id="KW-1185">Reference proteome</keyword>
<organism evidence="2 3">
    <name type="scientific">Qipengyuania oceanensis</name>
    <dbReference type="NCBI Taxonomy" id="1463597"/>
    <lineage>
        <taxon>Bacteria</taxon>
        <taxon>Pseudomonadati</taxon>
        <taxon>Pseudomonadota</taxon>
        <taxon>Alphaproteobacteria</taxon>
        <taxon>Sphingomonadales</taxon>
        <taxon>Erythrobacteraceae</taxon>
        <taxon>Qipengyuania</taxon>
    </lineage>
</organism>
<feature type="region of interest" description="Disordered" evidence="1">
    <location>
        <begin position="28"/>
        <end position="59"/>
    </location>
</feature>
<name>A0A844YFM1_9SPHN</name>
<dbReference type="AlphaFoldDB" id="A0A844YFM1"/>
<sequence length="59" mass="6302">MSDFSIRLARPADGDAFHEVEQDAATLLSEEPSLRGVPLPPAESADNPHFPSKALISLS</sequence>